<dbReference type="STRING" id="1300342.I596_2661"/>
<evidence type="ECO:0000259" key="9">
    <source>
        <dbReference type="Pfam" id="PF13844"/>
    </source>
</evidence>
<dbReference type="InterPro" id="IPR011990">
    <property type="entry name" value="TPR-like_helical_dom_sf"/>
</dbReference>
<comment type="similarity">
    <text evidence="2">Belongs to the glycosyltransferase 41 family. O-GlcNAc transferase subfamily.</text>
</comment>
<evidence type="ECO:0000256" key="7">
    <source>
        <dbReference type="ARBA" id="ARBA00022803"/>
    </source>
</evidence>
<name>A0A160DVR7_9GAMM</name>
<evidence type="ECO:0000256" key="5">
    <source>
        <dbReference type="ARBA" id="ARBA00022679"/>
    </source>
</evidence>
<feature type="repeat" description="TPR" evidence="8">
    <location>
        <begin position="77"/>
        <end position="110"/>
    </location>
</feature>
<dbReference type="GO" id="GO:0006493">
    <property type="term" value="P:protein O-linked glycosylation"/>
    <property type="evidence" value="ECO:0007669"/>
    <property type="project" value="TreeGrafter"/>
</dbReference>
<dbReference type="EC" id="2.4.1.255" evidence="3"/>
<feature type="domain" description="O-GlcNAc transferase C-terminal" evidence="9">
    <location>
        <begin position="330"/>
        <end position="485"/>
    </location>
</feature>
<keyword evidence="7 8" id="KW-0802">TPR repeat</keyword>
<proteinExistence type="inferred from homology"/>
<feature type="repeat" description="TPR" evidence="8">
    <location>
        <begin position="43"/>
        <end position="76"/>
    </location>
</feature>
<dbReference type="InterPro" id="IPR019734">
    <property type="entry name" value="TPR_rpt"/>
</dbReference>
<organism evidence="10 11">
    <name type="scientific">Dokdonella koreensis DS-123</name>
    <dbReference type="NCBI Taxonomy" id="1300342"/>
    <lineage>
        <taxon>Bacteria</taxon>
        <taxon>Pseudomonadati</taxon>
        <taxon>Pseudomonadota</taxon>
        <taxon>Gammaproteobacteria</taxon>
        <taxon>Lysobacterales</taxon>
        <taxon>Rhodanobacteraceae</taxon>
        <taxon>Dokdonella</taxon>
    </lineage>
</organism>
<dbReference type="Pfam" id="PF13844">
    <property type="entry name" value="Glyco_transf_41"/>
    <property type="match status" value="2"/>
</dbReference>
<keyword evidence="11" id="KW-1185">Reference proteome</keyword>
<dbReference type="EMBL" id="CP015249">
    <property type="protein sequence ID" value="ANB18657.1"/>
    <property type="molecule type" value="Genomic_DNA"/>
</dbReference>
<dbReference type="PANTHER" id="PTHR44998">
    <property type="match status" value="1"/>
</dbReference>
<dbReference type="InterPro" id="IPR029489">
    <property type="entry name" value="OGT/SEC/SPY_C"/>
</dbReference>
<evidence type="ECO:0000256" key="6">
    <source>
        <dbReference type="ARBA" id="ARBA00022737"/>
    </source>
</evidence>
<dbReference type="GO" id="GO:0097363">
    <property type="term" value="F:protein O-acetylglucosaminyltransferase activity"/>
    <property type="evidence" value="ECO:0007669"/>
    <property type="project" value="UniProtKB-EC"/>
</dbReference>
<evidence type="ECO:0000256" key="1">
    <source>
        <dbReference type="ARBA" id="ARBA00004922"/>
    </source>
</evidence>
<dbReference type="Gene3D" id="3.40.50.11380">
    <property type="match status" value="1"/>
</dbReference>
<evidence type="ECO:0000256" key="3">
    <source>
        <dbReference type="ARBA" id="ARBA00011970"/>
    </source>
</evidence>
<feature type="domain" description="O-GlcNAc transferase C-terminal" evidence="9">
    <location>
        <begin position="493"/>
        <end position="677"/>
    </location>
</feature>
<protein>
    <recommendedName>
        <fullName evidence="3">protein O-GlcNAc transferase</fullName>
        <ecNumber evidence="3">2.4.1.255</ecNumber>
    </recommendedName>
</protein>
<dbReference type="OrthoDB" id="255821at2"/>
<dbReference type="RefSeq" id="WP_067648421.1">
    <property type="nucleotide sequence ID" value="NZ_CP015249.1"/>
</dbReference>
<evidence type="ECO:0000313" key="11">
    <source>
        <dbReference type="Proteomes" id="UP000076830"/>
    </source>
</evidence>
<accession>A0A160DVR7</accession>
<dbReference type="Proteomes" id="UP000076830">
    <property type="component" value="Chromosome"/>
</dbReference>
<dbReference type="Gene3D" id="3.40.50.2000">
    <property type="entry name" value="Glycogen Phosphorylase B"/>
    <property type="match status" value="1"/>
</dbReference>
<dbReference type="SUPFAM" id="SSF48452">
    <property type="entry name" value="TPR-like"/>
    <property type="match status" value="1"/>
</dbReference>
<evidence type="ECO:0000256" key="8">
    <source>
        <dbReference type="PROSITE-ProRule" id="PRU00339"/>
    </source>
</evidence>
<evidence type="ECO:0000256" key="4">
    <source>
        <dbReference type="ARBA" id="ARBA00022676"/>
    </source>
</evidence>
<dbReference type="Gene3D" id="1.25.40.10">
    <property type="entry name" value="Tetratricopeptide repeat domain"/>
    <property type="match status" value="3"/>
</dbReference>
<dbReference type="PATRIC" id="fig|1300342.3.peg.2589"/>
<comment type="pathway">
    <text evidence="1">Protein modification; protein glycosylation.</text>
</comment>
<reference evidence="10 11" key="1">
    <citation type="submission" date="2016-04" db="EMBL/GenBank/DDBJ databases">
        <title>Complete genome sequence of Dokdonella koreensis DS-123T.</title>
        <authorList>
            <person name="Kim J.F."/>
            <person name="Lee H."/>
            <person name="Kwak M.-J."/>
        </authorList>
    </citation>
    <scope>NUCLEOTIDE SEQUENCE [LARGE SCALE GENOMIC DNA]</scope>
    <source>
        <strain evidence="10 11">DS-123</strain>
    </source>
</reference>
<dbReference type="SUPFAM" id="SSF53756">
    <property type="entry name" value="UDP-Glycosyltransferase/glycogen phosphorylase"/>
    <property type="match status" value="1"/>
</dbReference>
<dbReference type="Pfam" id="PF13432">
    <property type="entry name" value="TPR_16"/>
    <property type="match status" value="3"/>
</dbReference>
<keyword evidence="5 10" id="KW-0808">Transferase</keyword>
<dbReference type="SMART" id="SM00028">
    <property type="entry name" value="TPR"/>
    <property type="match status" value="6"/>
</dbReference>
<dbReference type="KEGG" id="dko:I596_2661"/>
<dbReference type="PROSITE" id="PS50005">
    <property type="entry name" value="TPR"/>
    <property type="match status" value="3"/>
</dbReference>
<keyword evidence="6" id="KW-0677">Repeat</keyword>
<gene>
    <name evidence="10" type="ORF">I596_2661</name>
</gene>
<evidence type="ECO:0000256" key="2">
    <source>
        <dbReference type="ARBA" id="ARBA00005386"/>
    </source>
</evidence>
<keyword evidence="4" id="KW-0328">Glycosyltransferase</keyword>
<dbReference type="PANTHER" id="PTHR44998:SF1">
    <property type="entry name" value="UDP-N-ACETYLGLUCOSAMINE--PEPTIDE N-ACETYLGLUCOSAMINYLTRANSFERASE 110 KDA SUBUNIT"/>
    <property type="match status" value="1"/>
</dbReference>
<evidence type="ECO:0000313" key="10">
    <source>
        <dbReference type="EMBL" id="ANB18657.1"/>
    </source>
</evidence>
<feature type="repeat" description="TPR" evidence="8">
    <location>
        <begin position="213"/>
        <end position="246"/>
    </location>
</feature>
<dbReference type="AlphaFoldDB" id="A0A160DVR7"/>
<sequence>MNADPTSVAHAPLTQIAELLEAGQDARAEARAAELRRAQPDAAEAARLHGIALLRLARTADAIAAFERAVELAPLSVAAHCNLGSARTAAGDADTAVEDLRAALRQHPGHAAILMTLGNALMAAGRYLEAQRSFATATFGAPRHPTILVNLAAAELKLGRLVEAEACLRDALSVDGANLEAYRLYGEVLVAQSRHRDALVAYGHAEKLAPDAAGLAFQRGLALDALGELEEAAAAYARAVDRDPLLHPALSQLLFAKRRLCDWDGLDAWAARLLKSVREDAAGITPFAFLAEDASAADQLRCARTFAAGVEAEMQRVRQRLDYPPAAAPGPAPRIGFVSNGFGEHPTGLLTVALFEALRTQPIEAHLFATGGGDGPIRERLRAAAGQWHDVAGLTPEATAQAIRAAGIDLLVDLRGYGEGGTSEVFALRPAPVQVNWLAYPGTSGAPWMDYVIADAVVLPESLQAHYAERVAYLPRCFQPSDTRRVVAPPPDRAACGLPADGVVFACFNNSYKINPASFGRMMAVLREVPGAVLWLLAGPGDAEQRLRAAARRHDVEPERLVFMAPLPHADYLARFGHVDLFLDTAPYNAHTTASDAIWAGCPVLTLPGETFASRVAASLNAHLDLAQLNAGDEAGFIATAVALGRDADARAELRRELERRRATSPLFDMDGFAADLSALLAGLARGAPSQPQDVR</sequence>